<reference evidence="2 3" key="1">
    <citation type="submission" date="2014-04" db="EMBL/GenBank/DDBJ databases">
        <title>Evolutionary Origins and Diversification of the Mycorrhizal Mutualists.</title>
        <authorList>
            <consortium name="DOE Joint Genome Institute"/>
            <consortium name="Mycorrhizal Genomics Consortium"/>
            <person name="Kohler A."/>
            <person name="Kuo A."/>
            <person name="Nagy L.G."/>
            <person name="Floudas D."/>
            <person name="Copeland A."/>
            <person name="Barry K.W."/>
            <person name="Cichocki N."/>
            <person name="Veneault-Fourrey C."/>
            <person name="LaButti K."/>
            <person name="Lindquist E.A."/>
            <person name="Lipzen A."/>
            <person name="Lundell T."/>
            <person name="Morin E."/>
            <person name="Murat C."/>
            <person name="Riley R."/>
            <person name="Ohm R."/>
            <person name="Sun H."/>
            <person name="Tunlid A."/>
            <person name="Henrissat B."/>
            <person name="Grigoriev I.V."/>
            <person name="Hibbett D.S."/>
            <person name="Martin F."/>
        </authorList>
    </citation>
    <scope>NUCLEOTIDE SEQUENCE [LARGE SCALE GENOMIC DNA]</scope>
    <source>
        <strain evidence="2 3">FD-317 M1</strain>
    </source>
</reference>
<dbReference type="AlphaFoldDB" id="A0A0D0BAG3"/>
<evidence type="ECO:0000313" key="3">
    <source>
        <dbReference type="Proteomes" id="UP000053593"/>
    </source>
</evidence>
<sequence>MKFFDNEGTQVARLCSRPPPMTWNDYDHESGKEGNYEDEDAGKDKCSDNGYLSLGTGMENRLGPVQNDRVSDRHLGRYNTRTASVNSSPTEGDLPTMNSTCSYTDTPKESQVYHEQYSLHEKFLSSLSPSLPARRAWQLHPSTFCRTQTSQKPPGHSEFMFRELFWRPGFLAHTFGYSCMRVRASRTDVHRVLPCYLGIHAAMSSSKQAGYWAIGSQDSSWPILQYLLSSFDRQDHVHVHVQYVQIHILFLHNQMSYTKDTKP</sequence>
<accession>A0A0D0BAG3</accession>
<gene>
    <name evidence="2" type="ORF">GYMLUDRAFT_64916</name>
</gene>
<evidence type="ECO:0000256" key="1">
    <source>
        <dbReference type="SAM" id="MobiDB-lite"/>
    </source>
</evidence>
<dbReference type="HOGENOM" id="CLU_1057890_0_0_1"/>
<name>A0A0D0BAG3_9AGAR</name>
<proteinExistence type="predicted"/>
<dbReference type="EMBL" id="KN834867">
    <property type="protein sequence ID" value="KIK51286.1"/>
    <property type="molecule type" value="Genomic_DNA"/>
</dbReference>
<feature type="region of interest" description="Disordered" evidence="1">
    <location>
        <begin position="1"/>
        <end position="66"/>
    </location>
</feature>
<feature type="compositionally biased region" description="Basic and acidic residues" evidence="1">
    <location>
        <begin position="25"/>
        <end position="35"/>
    </location>
</feature>
<protein>
    <submittedName>
        <fullName evidence="2">Uncharacterized protein</fullName>
    </submittedName>
</protein>
<evidence type="ECO:0000313" key="2">
    <source>
        <dbReference type="EMBL" id="KIK51286.1"/>
    </source>
</evidence>
<dbReference type="Proteomes" id="UP000053593">
    <property type="component" value="Unassembled WGS sequence"/>
</dbReference>
<organism evidence="2 3">
    <name type="scientific">Collybiopsis luxurians FD-317 M1</name>
    <dbReference type="NCBI Taxonomy" id="944289"/>
    <lineage>
        <taxon>Eukaryota</taxon>
        <taxon>Fungi</taxon>
        <taxon>Dikarya</taxon>
        <taxon>Basidiomycota</taxon>
        <taxon>Agaricomycotina</taxon>
        <taxon>Agaricomycetes</taxon>
        <taxon>Agaricomycetidae</taxon>
        <taxon>Agaricales</taxon>
        <taxon>Marasmiineae</taxon>
        <taxon>Omphalotaceae</taxon>
        <taxon>Collybiopsis</taxon>
        <taxon>Collybiopsis luxurians</taxon>
    </lineage>
</organism>
<keyword evidence="3" id="KW-1185">Reference proteome</keyword>